<reference evidence="2 3" key="1">
    <citation type="submission" date="2024-04" db="EMBL/GenBank/DDBJ databases">
        <title>Phyllosticta paracitricarpa is synonymous to the EU quarantine fungus P. citricarpa based on phylogenomic analyses.</title>
        <authorList>
            <consortium name="Lawrence Berkeley National Laboratory"/>
            <person name="Van Ingen-Buijs V.A."/>
            <person name="Van Westerhoven A.C."/>
            <person name="Haridas S."/>
            <person name="Skiadas P."/>
            <person name="Martin F."/>
            <person name="Groenewald J.Z."/>
            <person name="Crous P.W."/>
            <person name="Seidl M.F."/>
        </authorList>
    </citation>
    <scope>NUCLEOTIDE SEQUENCE [LARGE SCALE GENOMIC DNA]</scope>
    <source>
        <strain evidence="2 3">CBS 122670</strain>
    </source>
</reference>
<accession>A0ABR1ME13</accession>
<protein>
    <submittedName>
        <fullName evidence="2">Uncharacterized protein</fullName>
    </submittedName>
</protein>
<organism evidence="2 3">
    <name type="scientific">Phyllosticta citricarpa</name>
    <dbReference type="NCBI Taxonomy" id="55181"/>
    <lineage>
        <taxon>Eukaryota</taxon>
        <taxon>Fungi</taxon>
        <taxon>Dikarya</taxon>
        <taxon>Ascomycota</taxon>
        <taxon>Pezizomycotina</taxon>
        <taxon>Dothideomycetes</taxon>
        <taxon>Dothideomycetes incertae sedis</taxon>
        <taxon>Botryosphaeriales</taxon>
        <taxon>Phyllostictaceae</taxon>
        <taxon>Phyllosticta</taxon>
    </lineage>
</organism>
<name>A0ABR1ME13_9PEZI</name>
<dbReference type="Proteomes" id="UP001365128">
    <property type="component" value="Unassembled WGS sequence"/>
</dbReference>
<keyword evidence="3" id="KW-1185">Reference proteome</keyword>
<evidence type="ECO:0000313" key="3">
    <source>
        <dbReference type="Proteomes" id="UP001365128"/>
    </source>
</evidence>
<dbReference type="EMBL" id="JBBPDW010000014">
    <property type="protein sequence ID" value="KAK7546745.1"/>
    <property type="molecule type" value="Genomic_DNA"/>
</dbReference>
<evidence type="ECO:0000313" key="2">
    <source>
        <dbReference type="EMBL" id="KAK7546745.1"/>
    </source>
</evidence>
<dbReference type="PROSITE" id="PS51257">
    <property type="entry name" value="PROKAR_LIPOPROTEIN"/>
    <property type="match status" value="1"/>
</dbReference>
<evidence type="ECO:0000256" key="1">
    <source>
        <dbReference type="SAM" id="MobiDB-lite"/>
    </source>
</evidence>
<proteinExistence type="predicted"/>
<feature type="compositionally biased region" description="Polar residues" evidence="1">
    <location>
        <begin position="7"/>
        <end position="21"/>
    </location>
</feature>
<feature type="compositionally biased region" description="Basic and acidic residues" evidence="1">
    <location>
        <begin position="49"/>
        <end position="60"/>
    </location>
</feature>
<feature type="region of interest" description="Disordered" evidence="1">
    <location>
        <begin position="1"/>
        <end position="65"/>
    </location>
</feature>
<gene>
    <name evidence="2" type="ORF">IWX46DRAFT_580797</name>
</gene>
<comment type="caution">
    <text evidence="2">The sequence shown here is derived from an EMBL/GenBank/DDBJ whole genome shotgun (WGS) entry which is preliminary data.</text>
</comment>
<feature type="region of interest" description="Disordered" evidence="1">
    <location>
        <begin position="99"/>
        <end position="118"/>
    </location>
</feature>
<sequence length="173" mass="19486">MVRAATRKSSITLNPSFQSCGHTDAKPCDGTSSPAPHFVPAPSAPGIADLREPPTSEQRQRNAAPIAAVNKVSAIKAQSPEISRCSKRDIKFLADKKKLRKEQFSSEQKQRRRDSDKWNKQRYYNEWEAKVGLRNNGPTTAGGLDENERKRIDLSRLRLTNFFHNIDHANMSL</sequence>